<protein>
    <submittedName>
        <fullName evidence="1">Zinc-binding dehydrogenase</fullName>
    </submittedName>
</protein>
<reference evidence="1 4" key="1">
    <citation type="submission" date="2020-12" db="EMBL/GenBank/DDBJ databases">
        <title>Draft genome sequence of furan degrading bacterial strain FUR100.</title>
        <authorList>
            <person name="Woiski C."/>
        </authorList>
    </citation>
    <scope>NUCLEOTIDE SEQUENCE [LARGE SCALE GENOMIC DNA]</scope>
    <source>
        <strain evidence="1 4">FUR100</strain>
    </source>
</reference>
<proteinExistence type="predicted"/>
<name>A0A8I0ZWV5_RHOER</name>
<accession>A0A8I0ZWV5</accession>
<evidence type="ECO:0000313" key="3">
    <source>
        <dbReference type="EMBL" id="MBH5145397.1"/>
    </source>
</evidence>
<dbReference type="Gene3D" id="3.40.50.720">
    <property type="entry name" value="NAD(P)-binding Rossmann-like Domain"/>
    <property type="match status" value="1"/>
</dbReference>
<sequence length="140" mass="14972">MWAHWPRQFRARQAGALRRSQICFSRHVYNEPDYATSITDLDLVIDGVSSASMAALYSAIRPGGLAISLFDPPAPAPAGIRAQIVGTAAVAAGPLRTKLEELARLVTHDGLRVVVSASYPLDQVAQAQEAPKRGKAVITP</sequence>
<dbReference type="Gene3D" id="3.90.180.10">
    <property type="entry name" value="Medium-chain alcohol dehydrogenases, catalytic domain"/>
    <property type="match status" value="1"/>
</dbReference>
<evidence type="ECO:0000313" key="1">
    <source>
        <dbReference type="EMBL" id="MBH5141995.1"/>
    </source>
</evidence>
<evidence type="ECO:0000313" key="2">
    <source>
        <dbReference type="EMBL" id="MBH5145363.1"/>
    </source>
</evidence>
<dbReference type="EMBL" id="JAECSB010000076">
    <property type="protein sequence ID" value="MBH5145363.1"/>
    <property type="molecule type" value="Genomic_DNA"/>
</dbReference>
<keyword evidence="4" id="KW-1185">Reference proteome</keyword>
<dbReference type="EMBL" id="JAECSB010000077">
    <property type="protein sequence ID" value="MBH5145397.1"/>
    <property type="molecule type" value="Genomic_DNA"/>
</dbReference>
<dbReference type="RefSeq" id="WP_197940636.1">
    <property type="nucleotide sequence ID" value="NZ_JAECSB010000024.1"/>
</dbReference>
<comment type="caution">
    <text evidence="1">The sequence shown here is derived from an EMBL/GenBank/DDBJ whole genome shotgun (WGS) entry which is preliminary data.</text>
</comment>
<dbReference type="EMBL" id="JAECSB010000024">
    <property type="protein sequence ID" value="MBH5141995.1"/>
    <property type="molecule type" value="Genomic_DNA"/>
</dbReference>
<organism evidence="1 4">
    <name type="scientific">Rhodococcus erythropolis</name>
    <name type="common">Arthrobacter picolinophilus</name>
    <dbReference type="NCBI Taxonomy" id="1833"/>
    <lineage>
        <taxon>Bacteria</taxon>
        <taxon>Bacillati</taxon>
        <taxon>Actinomycetota</taxon>
        <taxon>Actinomycetes</taxon>
        <taxon>Mycobacteriales</taxon>
        <taxon>Nocardiaceae</taxon>
        <taxon>Rhodococcus</taxon>
        <taxon>Rhodococcus erythropolis group</taxon>
    </lineage>
</organism>
<gene>
    <name evidence="1" type="ORF">I3517_05145</name>
    <name evidence="2" type="ORF">I3517_22445</name>
    <name evidence="3" type="ORF">I3517_22615</name>
</gene>
<dbReference type="Pfam" id="PF13602">
    <property type="entry name" value="ADH_zinc_N_2"/>
    <property type="match status" value="1"/>
</dbReference>
<dbReference type="Proteomes" id="UP000627573">
    <property type="component" value="Unassembled WGS sequence"/>
</dbReference>
<evidence type="ECO:0000313" key="4">
    <source>
        <dbReference type="Proteomes" id="UP000627573"/>
    </source>
</evidence>
<dbReference type="AlphaFoldDB" id="A0A8I0ZWV5"/>